<dbReference type="FunFam" id="1.25.40.20:FF:000978">
    <property type="entry name" value="Uncharacterized protein"/>
    <property type="match status" value="1"/>
</dbReference>
<dbReference type="Pfam" id="PF13962">
    <property type="entry name" value="PGG"/>
    <property type="match status" value="1"/>
</dbReference>
<dbReference type="InterPro" id="IPR036770">
    <property type="entry name" value="Ankyrin_rpt-contain_sf"/>
</dbReference>
<dbReference type="PANTHER" id="PTHR24177:SF103">
    <property type="entry name" value="PGG DOMAIN-CONTAINING PROTEIN"/>
    <property type="match status" value="1"/>
</dbReference>
<feature type="transmembrane region" description="Helical" evidence="3">
    <location>
        <begin position="705"/>
        <end position="728"/>
    </location>
</feature>
<feature type="compositionally biased region" description="Polar residues" evidence="2">
    <location>
        <begin position="421"/>
        <end position="433"/>
    </location>
</feature>
<evidence type="ECO:0000313" key="6">
    <source>
        <dbReference type="Proteomes" id="UP000288805"/>
    </source>
</evidence>
<evidence type="ECO:0000256" key="2">
    <source>
        <dbReference type="SAM" id="MobiDB-lite"/>
    </source>
</evidence>
<dbReference type="PROSITE" id="PS50297">
    <property type="entry name" value="ANK_REP_REGION"/>
    <property type="match status" value="2"/>
</dbReference>
<dbReference type="Pfam" id="PF12796">
    <property type="entry name" value="Ank_2"/>
    <property type="match status" value="2"/>
</dbReference>
<dbReference type="InterPro" id="IPR026961">
    <property type="entry name" value="PGG_dom"/>
</dbReference>
<feature type="repeat" description="ANK" evidence="1">
    <location>
        <begin position="48"/>
        <end position="70"/>
    </location>
</feature>
<dbReference type="Proteomes" id="UP000288805">
    <property type="component" value="Unassembled WGS sequence"/>
</dbReference>
<dbReference type="EMBL" id="QGNW01000046">
    <property type="protein sequence ID" value="RVX07206.1"/>
    <property type="molecule type" value="Genomic_DNA"/>
</dbReference>
<feature type="transmembrane region" description="Helical" evidence="3">
    <location>
        <begin position="740"/>
        <end position="760"/>
    </location>
</feature>
<dbReference type="PANTHER" id="PTHR24177">
    <property type="entry name" value="CASKIN"/>
    <property type="match status" value="1"/>
</dbReference>
<dbReference type="InterPro" id="IPR002110">
    <property type="entry name" value="Ankyrin_rpt"/>
</dbReference>
<keyword evidence="3" id="KW-0472">Membrane</keyword>
<comment type="caution">
    <text evidence="5">The sequence shown here is derived from an EMBL/GenBank/DDBJ whole genome shotgun (WGS) entry which is preliminary data.</text>
</comment>
<keyword evidence="3" id="KW-0812">Transmembrane</keyword>
<accession>A0A438JE23</accession>
<keyword evidence="3" id="KW-1133">Transmembrane helix</keyword>
<evidence type="ECO:0000256" key="1">
    <source>
        <dbReference type="PROSITE-ProRule" id="PRU00023"/>
    </source>
</evidence>
<gene>
    <name evidence="5" type="ORF">CK203_022614</name>
</gene>
<evidence type="ECO:0000259" key="4">
    <source>
        <dbReference type="Pfam" id="PF13962"/>
    </source>
</evidence>
<evidence type="ECO:0000256" key="3">
    <source>
        <dbReference type="SAM" id="Phobius"/>
    </source>
</evidence>
<dbReference type="FunFam" id="1.25.40.20:FF:000400">
    <property type="entry name" value="Serine/threonine-protein phosphatase 6 regulatory ankyrin repeat subunit A"/>
    <property type="match status" value="1"/>
</dbReference>
<dbReference type="SUPFAM" id="SSF48403">
    <property type="entry name" value="Ankyrin repeat"/>
    <property type="match status" value="2"/>
</dbReference>
<evidence type="ECO:0000313" key="5">
    <source>
        <dbReference type="EMBL" id="RVX07206.1"/>
    </source>
</evidence>
<organism evidence="5 6">
    <name type="scientific">Vitis vinifera</name>
    <name type="common">Grape</name>
    <dbReference type="NCBI Taxonomy" id="29760"/>
    <lineage>
        <taxon>Eukaryota</taxon>
        <taxon>Viridiplantae</taxon>
        <taxon>Streptophyta</taxon>
        <taxon>Embryophyta</taxon>
        <taxon>Tracheophyta</taxon>
        <taxon>Spermatophyta</taxon>
        <taxon>Magnoliopsida</taxon>
        <taxon>eudicotyledons</taxon>
        <taxon>Gunneridae</taxon>
        <taxon>Pentapetalae</taxon>
        <taxon>rosids</taxon>
        <taxon>Vitales</taxon>
        <taxon>Vitaceae</taxon>
        <taxon>Viteae</taxon>
        <taxon>Vitis</taxon>
    </lineage>
</organism>
<dbReference type="PROSITE" id="PS50088">
    <property type="entry name" value="ANK_REPEAT"/>
    <property type="match status" value="2"/>
</dbReference>
<feature type="domain" description="PGG" evidence="4">
    <location>
        <begin position="615"/>
        <end position="727"/>
    </location>
</feature>
<sequence>MAFRIDQDSELEDIKETLFNSAIKGKWEDVVDLYRRQPRAHKAKMVVSGETALHMAVSAGKDDVVEQLVELISEPKVEALSIGNDRGNTPLHLAASMGNAHMCRYISAIDTRLVAARNREKETPLFLAVLHGHTDAFLWLREKCSGNEPYEYCRRGDGKTILHCAIAGEYFDLAILIIDLYEDLVNYVDEKGLTPLHVLASKPTAFRSGTHLHFIERLIYECIYVDKLKTVEDYPYIQEICEEKVKLRQYPENYHTCMNFWNIIKRPVSHMIKRKNHGDVDADNPELPVSRKDSHHHSGDLHRAFPPNYGICLEFIKFANKAMLVVLGLGFGKIRRIVDKKEKHSKSLQIMDELLSRASSYGYNKNGRNPNLSQSGEDEETTPCNLLKEPTQENKPVSDSNRNEKEGSCSVNCPHVKNGSKDTSPSGSSLEITNMNRGDKGKWYLNALLISPPELNFMNLATEKKRTVEFGNMETPILIAAKNGVKEMVDSILEKFPVAIHDRNKEKKNLVLLAVENRQPEVYELLLKKNILKDSVFGVVDNEGNSALHLAAMLGDYQPWHIPGAALQMQWEIKWYKFVKNSMPPHFFSHYNNKNQTPKEIFTDHHNELVRRGGKWLNNTSSSCSVIATLIATVAFATSATIPGSFNEEAGRPNFEHQLAFNLFAISSLVALCFSVTSMVMFLAILSSRHQEDDFHRDLPKKLLLGLTTLFISISAVLVSFCAGHFFILRDELKRAAFPVYAITCLPISIFALVEFPLYFDVVWTTFRKVPRRRYKLNL</sequence>
<feature type="repeat" description="ANK" evidence="1">
    <location>
        <begin position="86"/>
        <end position="106"/>
    </location>
</feature>
<name>A0A438JE23_VITVI</name>
<feature type="compositionally biased region" description="Polar residues" evidence="2">
    <location>
        <begin position="360"/>
        <end position="375"/>
    </location>
</feature>
<feature type="region of interest" description="Disordered" evidence="2">
    <location>
        <begin position="276"/>
        <end position="299"/>
    </location>
</feature>
<dbReference type="Pfam" id="PF00023">
    <property type="entry name" value="Ank"/>
    <property type="match status" value="1"/>
</dbReference>
<dbReference type="Gene3D" id="1.25.40.20">
    <property type="entry name" value="Ankyrin repeat-containing domain"/>
    <property type="match status" value="3"/>
</dbReference>
<keyword evidence="1" id="KW-0040">ANK repeat</keyword>
<proteinExistence type="predicted"/>
<protein>
    <recommendedName>
        <fullName evidence="4">PGG domain-containing protein</fullName>
    </recommendedName>
</protein>
<reference evidence="5 6" key="1">
    <citation type="journal article" date="2018" name="PLoS Genet.">
        <title>Population sequencing reveals clonal diversity and ancestral inbreeding in the grapevine cultivar Chardonnay.</title>
        <authorList>
            <person name="Roach M.J."/>
            <person name="Johnson D.L."/>
            <person name="Bohlmann J."/>
            <person name="van Vuuren H.J."/>
            <person name="Jones S.J."/>
            <person name="Pretorius I.S."/>
            <person name="Schmidt S.A."/>
            <person name="Borneman A.R."/>
        </authorList>
    </citation>
    <scope>NUCLEOTIDE SEQUENCE [LARGE SCALE GENOMIC DNA]</scope>
    <source>
        <strain evidence="6">cv. Chardonnay</strain>
        <tissue evidence="5">Leaf</tissue>
    </source>
</reference>
<dbReference type="AlphaFoldDB" id="A0A438JE23"/>
<feature type="compositionally biased region" description="Basic and acidic residues" evidence="2">
    <location>
        <begin position="289"/>
        <end position="299"/>
    </location>
</feature>
<dbReference type="SMART" id="SM00248">
    <property type="entry name" value="ANK"/>
    <property type="match status" value="7"/>
</dbReference>
<feature type="transmembrane region" description="Helical" evidence="3">
    <location>
        <begin position="659"/>
        <end position="685"/>
    </location>
</feature>
<feature type="region of interest" description="Disordered" evidence="2">
    <location>
        <begin position="360"/>
        <end position="433"/>
    </location>
</feature>